<dbReference type="Gene3D" id="3.30.1380.10">
    <property type="match status" value="1"/>
</dbReference>
<keyword evidence="2" id="KW-0472">Membrane</keyword>
<dbReference type="InterPro" id="IPR019470">
    <property type="entry name" value="Ubiq_cytC_Rdtase_Fe-S_su_TAT"/>
</dbReference>
<evidence type="ECO:0000259" key="4">
    <source>
        <dbReference type="Pfam" id="PF10399"/>
    </source>
</evidence>
<evidence type="ECO:0000313" key="6">
    <source>
        <dbReference type="Proteomes" id="UP000052982"/>
    </source>
</evidence>
<dbReference type="PROSITE" id="PS51318">
    <property type="entry name" value="TAT"/>
    <property type="match status" value="1"/>
</dbReference>
<evidence type="ECO:0000256" key="2">
    <source>
        <dbReference type="SAM" id="Phobius"/>
    </source>
</evidence>
<evidence type="ECO:0000256" key="1">
    <source>
        <dbReference type="ARBA" id="ARBA00010651"/>
    </source>
</evidence>
<organism evidence="5 6">
    <name type="scientific">Streptomyces griseoruber</name>
    <dbReference type="NCBI Taxonomy" id="1943"/>
    <lineage>
        <taxon>Bacteria</taxon>
        <taxon>Bacillati</taxon>
        <taxon>Actinomycetota</taxon>
        <taxon>Actinomycetes</taxon>
        <taxon>Kitasatosporales</taxon>
        <taxon>Streptomycetaceae</taxon>
        <taxon>Streptomyces</taxon>
    </lineage>
</organism>
<evidence type="ECO:0008006" key="7">
    <source>
        <dbReference type="Google" id="ProtNLM"/>
    </source>
</evidence>
<dbReference type="OrthoDB" id="5496837at2"/>
<sequence>MQGTNDEPVPGRHRRPSRRRFLLLATAGAGALGTAGVGWSAFGDETPPPRVFSSQQDIDGRRSDITALLDAADPAAVAAWITGTGTAPDAIPTELDTQVNALADAAAAGTGTDRAAVVVSRVRTAATQRTIWDRKYDFLRTGSGGAGTFGVITDETRATYPTELGTDPQWDPDKASHRTVWASMTPDERQIEILRTSTAPGVSRHHLGSDADFFDTTPQNWTDDGPQAAHYAWLRANASRYGFLQTYSAASAQDTPAISQERWHWSYAPVAEAVLGFVRANDGLITGALDRLWSYDPARFTYIRANWRNYMFHVNEQAYFG</sequence>
<dbReference type="STRING" id="1943.AQJ64_38330"/>
<dbReference type="Pfam" id="PF10399">
    <property type="entry name" value="UCR_Fe-S_N"/>
    <property type="match status" value="1"/>
</dbReference>
<dbReference type="InterPro" id="IPR003709">
    <property type="entry name" value="VanY-like_core_dom"/>
</dbReference>
<reference evidence="5 6" key="1">
    <citation type="submission" date="2015-10" db="EMBL/GenBank/DDBJ databases">
        <title>Draft genome sequence of Streptomyces griseoruber DSM 40281, type strain for the species Streptomyces griseoruber.</title>
        <authorList>
            <person name="Ruckert C."/>
            <person name="Winkler A."/>
            <person name="Kalinowski J."/>
            <person name="Kampfer P."/>
            <person name="Glaeser S."/>
        </authorList>
    </citation>
    <scope>NUCLEOTIDE SEQUENCE [LARGE SCALE GENOMIC DNA]</scope>
    <source>
        <strain evidence="5 6">DSM 40281</strain>
    </source>
</reference>
<feature type="transmembrane region" description="Helical" evidence="2">
    <location>
        <begin position="21"/>
        <end position="42"/>
    </location>
</feature>
<keyword evidence="2" id="KW-0812">Transmembrane</keyword>
<dbReference type="InterPro" id="IPR009045">
    <property type="entry name" value="Zn_M74/Hedgehog-like"/>
</dbReference>
<dbReference type="InterPro" id="IPR052179">
    <property type="entry name" value="DD-CPase-like"/>
</dbReference>
<comment type="caution">
    <text evidence="5">The sequence shown here is derived from an EMBL/GenBank/DDBJ whole genome shotgun (WGS) entry which is preliminary data.</text>
</comment>
<dbReference type="AlphaFoldDB" id="A0A101SLL0"/>
<feature type="domain" description="Ubiquitinol-cytochrome C reductase Fe-S subunit TAT signal" evidence="4">
    <location>
        <begin position="13"/>
        <end position="39"/>
    </location>
</feature>
<dbReference type="InterPro" id="IPR006311">
    <property type="entry name" value="TAT_signal"/>
</dbReference>
<dbReference type="GO" id="GO:0008121">
    <property type="term" value="F:quinol-cytochrome-c reductase activity"/>
    <property type="evidence" value="ECO:0007669"/>
    <property type="project" value="InterPro"/>
</dbReference>
<comment type="similarity">
    <text evidence="1">Belongs to the Rieske iron-sulfur protein family.</text>
</comment>
<dbReference type="RefSeq" id="WP_055632732.1">
    <property type="nucleotide sequence ID" value="NZ_JBIRRP010000019.1"/>
</dbReference>
<dbReference type="Proteomes" id="UP000052982">
    <property type="component" value="Unassembled WGS sequence"/>
</dbReference>
<dbReference type="PANTHER" id="PTHR34385:SF1">
    <property type="entry name" value="PEPTIDOGLYCAN L-ALANYL-D-GLUTAMATE ENDOPEPTIDASE CWLK"/>
    <property type="match status" value="1"/>
</dbReference>
<name>A0A101SLL0_9ACTN</name>
<dbReference type="GO" id="GO:0006508">
    <property type="term" value="P:proteolysis"/>
    <property type="evidence" value="ECO:0007669"/>
    <property type="project" value="InterPro"/>
</dbReference>
<dbReference type="PANTHER" id="PTHR34385">
    <property type="entry name" value="D-ALANYL-D-ALANINE CARBOXYPEPTIDASE"/>
    <property type="match status" value="1"/>
</dbReference>
<dbReference type="Pfam" id="PF02557">
    <property type="entry name" value="VanY"/>
    <property type="match status" value="1"/>
</dbReference>
<accession>A0A101SLL0</accession>
<dbReference type="GO" id="GO:0008233">
    <property type="term" value="F:peptidase activity"/>
    <property type="evidence" value="ECO:0007669"/>
    <property type="project" value="InterPro"/>
</dbReference>
<dbReference type="Gene3D" id="1.20.5.510">
    <property type="entry name" value="Single helix bin"/>
    <property type="match status" value="1"/>
</dbReference>
<gene>
    <name evidence="5" type="ORF">AQJ64_38330</name>
</gene>
<feature type="domain" description="D-alanyl-D-alanine carboxypeptidase-like core" evidence="3">
    <location>
        <begin position="98"/>
        <end position="269"/>
    </location>
</feature>
<evidence type="ECO:0000259" key="3">
    <source>
        <dbReference type="Pfam" id="PF02557"/>
    </source>
</evidence>
<keyword evidence="6" id="KW-1185">Reference proteome</keyword>
<protein>
    <recommendedName>
        <fullName evidence="7">Peptidase M15B domain-containing protein</fullName>
    </recommendedName>
</protein>
<dbReference type="EMBL" id="LMWW01000066">
    <property type="protein sequence ID" value="KUN76415.1"/>
    <property type="molecule type" value="Genomic_DNA"/>
</dbReference>
<evidence type="ECO:0000313" key="5">
    <source>
        <dbReference type="EMBL" id="KUN76415.1"/>
    </source>
</evidence>
<keyword evidence="2" id="KW-1133">Transmembrane helix</keyword>
<dbReference type="SUPFAM" id="SSF55166">
    <property type="entry name" value="Hedgehog/DD-peptidase"/>
    <property type="match status" value="1"/>
</dbReference>
<proteinExistence type="inferred from homology"/>